<comment type="similarity">
    <text evidence="6">Belongs to the ABC-4 integral membrane protein family.</text>
</comment>
<sequence length="670" mass="76582">MLIKIVWRSFKKQLSNYLIFFFSLIFAVMVYYSFTAMTYEQPLIRSAGKNTQLVGMLGFGSFAVVLILLFFMTNTNRFFIENRRKDISIFHLYGLNYYQICLWFILEIFFIGIFSFVIGIGVGVLLSKLFSMILVKAMDLPLRVHFFFSTDAIIATGLVVLFILAVVSFQILWLVSGSKFSHLKTLRLRKIQAMKVSLPQKIAGSIGALFLLGGWGMAMTYVVFSRTASDRFGLLRGNALLMGLIFLLCVFGSYLFFAFTLRWYNSYRPKRLNKNLGMLSRSEWQLRLFSEWRFLGSITVALGLALAILGGMAALVSLQMRLVDEIAPASVMMTQQSYQKLEPKLQSVAPYQRQTLHLKAVPAKQSVAISGEGVNSQPEITDVVSISDYLAFRKTNPTLQNIQLKSADSTVVLSSYQRYLNDYARYSKIIYLKSQKLKVQETHPNFFGDTSLRYGTGMIVVSDELFDELSGISYALEVIDVEDRFENKLNQVIRANLKGDWDYPIHYDLTWKNEQIVGDIVEGEGNNKDGSTVYRSEYTSYQEVYRMTRSSMGLVLFVVTFVTTTFIIVTASMVTLRQLSEFKQKRKKYGLLRQMGIPDKTIYQEIKRENRVVFFIPAILALIHSMLAISVISHIAKNANYGFVYLFCGLMLVVYALFYWATCVYQKKLS</sequence>
<dbReference type="InterPro" id="IPR003838">
    <property type="entry name" value="ABC3_permease_C"/>
</dbReference>
<accession>A0A437ULQ8</accession>
<dbReference type="InterPro" id="IPR027022">
    <property type="entry name" value="ABC_permease_BceB-typ"/>
</dbReference>
<dbReference type="Pfam" id="PF02687">
    <property type="entry name" value="FtsX"/>
    <property type="match status" value="2"/>
</dbReference>
<name>A0A437ULQ8_ENTAV</name>
<dbReference type="InterPro" id="IPR052536">
    <property type="entry name" value="ABC-4_Integral_Memb_Prot"/>
</dbReference>
<evidence type="ECO:0000313" key="9">
    <source>
        <dbReference type="Proteomes" id="UP000288388"/>
    </source>
</evidence>
<feature type="transmembrane region" description="Helical" evidence="6">
    <location>
        <begin position="552"/>
        <end position="576"/>
    </location>
</feature>
<evidence type="ECO:0000313" key="8">
    <source>
        <dbReference type="EMBL" id="RVU94439.1"/>
    </source>
</evidence>
<dbReference type="Proteomes" id="UP000288388">
    <property type="component" value="Unassembled WGS sequence"/>
</dbReference>
<keyword evidence="3 6" id="KW-0812">Transmembrane</keyword>
<comment type="subcellular location">
    <subcellularLocation>
        <location evidence="1 6">Cell membrane</location>
        <topology evidence="1 6">Multi-pass membrane protein</topology>
    </subcellularLocation>
</comment>
<dbReference type="AlphaFoldDB" id="A0A437ULQ8"/>
<keyword evidence="6" id="KW-0813">Transport</keyword>
<reference evidence="8 9" key="1">
    <citation type="submission" date="2018-12" db="EMBL/GenBank/DDBJ databases">
        <title>A novel vanA-carrying plasmid in a clinical isolate of Enterococcus avium.</title>
        <authorList>
            <person name="Bernasconi O.J."/>
            <person name="Luzzaro F."/>
            <person name="Endimiani A."/>
        </authorList>
    </citation>
    <scope>NUCLEOTIDE SEQUENCE [LARGE SCALE GENOMIC DNA]</scope>
    <source>
        <strain evidence="8 9">LC0559/18</strain>
    </source>
</reference>
<proteinExistence type="inferred from homology"/>
<feature type="transmembrane region" description="Helical" evidence="6">
    <location>
        <begin position="642"/>
        <end position="665"/>
    </location>
</feature>
<dbReference type="GO" id="GO:0005886">
    <property type="term" value="C:plasma membrane"/>
    <property type="evidence" value="ECO:0007669"/>
    <property type="project" value="UniProtKB-SubCell"/>
</dbReference>
<keyword evidence="2 6" id="KW-1003">Cell membrane</keyword>
<dbReference type="PIRSF" id="PIRSF018968">
    <property type="entry name" value="ABC_permease_BceB"/>
    <property type="match status" value="1"/>
</dbReference>
<evidence type="ECO:0000256" key="4">
    <source>
        <dbReference type="ARBA" id="ARBA00022989"/>
    </source>
</evidence>
<feature type="transmembrane region" description="Helical" evidence="6">
    <location>
        <begin position="612"/>
        <end position="636"/>
    </location>
</feature>
<keyword evidence="4 6" id="KW-1133">Transmembrane helix</keyword>
<evidence type="ECO:0000256" key="5">
    <source>
        <dbReference type="ARBA" id="ARBA00023136"/>
    </source>
</evidence>
<feature type="transmembrane region" description="Helical" evidence="6">
    <location>
        <begin position="100"/>
        <end position="126"/>
    </location>
</feature>
<evidence type="ECO:0000256" key="2">
    <source>
        <dbReference type="ARBA" id="ARBA00022475"/>
    </source>
</evidence>
<feature type="domain" description="ABC3 transporter permease C-terminal" evidence="7">
    <location>
        <begin position="59"/>
        <end position="169"/>
    </location>
</feature>
<dbReference type="PANTHER" id="PTHR46795">
    <property type="entry name" value="ABC TRANSPORTER PERMEASE-RELATED-RELATED"/>
    <property type="match status" value="1"/>
</dbReference>
<evidence type="ECO:0000256" key="6">
    <source>
        <dbReference type="PIRNR" id="PIRNR018968"/>
    </source>
</evidence>
<gene>
    <name evidence="8" type="ORF">EK398_06020</name>
</gene>
<dbReference type="PANTHER" id="PTHR46795:SF3">
    <property type="entry name" value="ABC TRANSPORTER PERMEASE"/>
    <property type="match status" value="1"/>
</dbReference>
<organism evidence="8 9">
    <name type="scientific">Enterococcus avium</name>
    <name type="common">Streptococcus avium</name>
    <dbReference type="NCBI Taxonomy" id="33945"/>
    <lineage>
        <taxon>Bacteria</taxon>
        <taxon>Bacillati</taxon>
        <taxon>Bacillota</taxon>
        <taxon>Bacilli</taxon>
        <taxon>Lactobacillales</taxon>
        <taxon>Enterococcaceae</taxon>
        <taxon>Enterococcus</taxon>
    </lineage>
</organism>
<dbReference type="EMBL" id="RYZS01000001">
    <property type="protein sequence ID" value="RVU94439.1"/>
    <property type="molecule type" value="Genomic_DNA"/>
</dbReference>
<feature type="transmembrane region" description="Helical" evidence="6">
    <location>
        <begin position="294"/>
        <end position="318"/>
    </location>
</feature>
<keyword evidence="5 6" id="KW-0472">Membrane</keyword>
<feature type="transmembrane region" description="Helical" evidence="6">
    <location>
        <begin position="54"/>
        <end position="79"/>
    </location>
</feature>
<comment type="caution">
    <text evidence="8">The sequence shown here is derived from an EMBL/GenBank/DDBJ whole genome shotgun (WGS) entry which is preliminary data.</text>
</comment>
<feature type="transmembrane region" description="Helical" evidence="6">
    <location>
        <begin position="14"/>
        <end position="34"/>
    </location>
</feature>
<feature type="transmembrane region" description="Helical" evidence="6">
    <location>
        <begin position="202"/>
        <end position="224"/>
    </location>
</feature>
<evidence type="ECO:0000256" key="1">
    <source>
        <dbReference type="ARBA" id="ARBA00004651"/>
    </source>
</evidence>
<feature type="domain" description="ABC3 transporter permease C-terminal" evidence="7">
    <location>
        <begin position="561"/>
        <end position="665"/>
    </location>
</feature>
<feature type="transmembrane region" description="Helical" evidence="6">
    <location>
        <begin position="146"/>
        <end position="175"/>
    </location>
</feature>
<evidence type="ECO:0000259" key="7">
    <source>
        <dbReference type="Pfam" id="PF02687"/>
    </source>
</evidence>
<dbReference type="GO" id="GO:0055085">
    <property type="term" value="P:transmembrane transport"/>
    <property type="evidence" value="ECO:0007669"/>
    <property type="project" value="UniProtKB-UniRule"/>
</dbReference>
<feature type="transmembrane region" description="Helical" evidence="6">
    <location>
        <begin position="244"/>
        <end position="264"/>
    </location>
</feature>
<protein>
    <submittedName>
        <fullName evidence="8">ABC transporter permease</fullName>
    </submittedName>
</protein>
<evidence type="ECO:0000256" key="3">
    <source>
        <dbReference type="ARBA" id="ARBA00022692"/>
    </source>
</evidence>
<dbReference type="RefSeq" id="WP_127978563.1">
    <property type="nucleotide sequence ID" value="NZ_JAEMPA010000364.1"/>
</dbReference>